<dbReference type="InterPro" id="IPR015422">
    <property type="entry name" value="PyrdxlP-dep_Trfase_small"/>
</dbReference>
<dbReference type="PROSITE" id="PS00600">
    <property type="entry name" value="AA_TRANSFER_CLASS_3"/>
    <property type="match status" value="1"/>
</dbReference>
<dbReference type="InterPro" id="IPR015424">
    <property type="entry name" value="PyrdxlP-dep_Trfase"/>
</dbReference>
<dbReference type="SUPFAM" id="SSF53383">
    <property type="entry name" value="PLP-dependent transferases"/>
    <property type="match status" value="1"/>
</dbReference>
<dbReference type="InterPro" id="IPR049704">
    <property type="entry name" value="Aminotrans_3_PPA_site"/>
</dbReference>
<keyword evidence="3 6" id="KW-0808">Transferase</keyword>
<keyword evidence="7" id="KW-1185">Reference proteome</keyword>
<organism evidence="6 7">
    <name type="scientific">Heliorestis acidaminivorans</name>
    <dbReference type="NCBI Taxonomy" id="553427"/>
    <lineage>
        <taxon>Bacteria</taxon>
        <taxon>Bacillati</taxon>
        <taxon>Bacillota</taxon>
        <taxon>Clostridia</taxon>
        <taxon>Eubacteriales</taxon>
        <taxon>Heliobacteriaceae</taxon>
        <taxon>Heliorestis</taxon>
    </lineage>
</organism>
<dbReference type="InterPro" id="IPR005814">
    <property type="entry name" value="Aminotrans_3"/>
</dbReference>
<dbReference type="Proteomes" id="UP000468766">
    <property type="component" value="Unassembled WGS sequence"/>
</dbReference>
<dbReference type="PIRSF" id="PIRSF000521">
    <property type="entry name" value="Transaminase_4ab_Lys_Orn"/>
    <property type="match status" value="1"/>
</dbReference>
<evidence type="ECO:0000256" key="1">
    <source>
        <dbReference type="ARBA" id="ARBA00001933"/>
    </source>
</evidence>
<accession>A0A6I0F4M5</accession>
<dbReference type="Gene3D" id="3.40.640.10">
    <property type="entry name" value="Type I PLP-dependent aspartate aminotransferase-like (Major domain)"/>
    <property type="match status" value="1"/>
</dbReference>
<dbReference type="EMBL" id="WBXO01000001">
    <property type="protein sequence ID" value="KAB2954710.1"/>
    <property type="molecule type" value="Genomic_DNA"/>
</dbReference>
<dbReference type="GO" id="GO:0030170">
    <property type="term" value="F:pyridoxal phosphate binding"/>
    <property type="evidence" value="ECO:0007669"/>
    <property type="project" value="InterPro"/>
</dbReference>
<evidence type="ECO:0000256" key="5">
    <source>
        <dbReference type="RuleBase" id="RU003560"/>
    </source>
</evidence>
<reference evidence="6 7" key="1">
    <citation type="submission" date="2019-10" db="EMBL/GenBank/DDBJ databases">
        <title>Whole-genome sequence of the extremophile Heliorestis acidaminivorans DSM 24790.</title>
        <authorList>
            <person name="Kyndt J.A."/>
            <person name="Meyer T.E."/>
        </authorList>
    </citation>
    <scope>NUCLEOTIDE SEQUENCE [LARGE SCALE GENOMIC DNA]</scope>
    <source>
        <strain evidence="6 7">DSM 24790</strain>
    </source>
</reference>
<proteinExistence type="inferred from homology"/>
<dbReference type="GO" id="GO:0008483">
    <property type="term" value="F:transaminase activity"/>
    <property type="evidence" value="ECO:0007669"/>
    <property type="project" value="UniProtKB-KW"/>
</dbReference>
<comment type="cofactor">
    <cofactor evidence="1">
        <name>pyridoxal 5'-phosphate</name>
        <dbReference type="ChEBI" id="CHEBI:597326"/>
    </cofactor>
</comment>
<dbReference type="GO" id="GO:0042802">
    <property type="term" value="F:identical protein binding"/>
    <property type="evidence" value="ECO:0007669"/>
    <property type="project" value="TreeGrafter"/>
</dbReference>
<evidence type="ECO:0000256" key="2">
    <source>
        <dbReference type="ARBA" id="ARBA00022576"/>
    </source>
</evidence>
<dbReference type="Pfam" id="PF00202">
    <property type="entry name" value="Aminotran_3"/>
    <property type="match status" value="1"/>
</dbReference>
<keyword evidence="2 6" id="KW-0032">Aminotransferase</keyword>
<name>A0A6I0F4M5_9FIRM</name>
<protein>
    <submittedName>
        <fullName evidence="6">Aminotransferase class III-fold pyridoxal phosphate-dependent enzyme</fullName>
    </submittedName>
</protein>
<comment type="similarity">
    <text evidence="5">Belongs to the class-III pyridoxal-phosphate-dependent aminotransferase family.</text>
</comment>
<dbReference type="FunFam" id="3.40.640.10:FF:000004">
    <property type="entry name" value="Acetylornithine aminotransferase"/>
    <property type="match status" value="1"/>
</dbReference>
<evidence type="ECO:0000313" key="6">
    <source>
        <dbReference type="EMBL" id="KAB2954710.1"/>
    </source>
</evidence>
<dbReference type="InterPro" id="IPR050103">
    <property type="entry name" value="Class-III_PLP-dep_AT"/>
</dbReference>
<dbReference type="OrthoDB" id="9801052at2"/>
<evidence type="ECO:0000256" key="3">
    <source>
        <dbReference type="ARBA" id="ARBA00022679"/>
    </source>
</evidence>
<dbReference type="PANTHER" id="PTHR11986:SF79">
    <property type="entry name" value="ACETYLORNITHINE AMINOTRANSFERASE, MITOCHONDRIAL"/>
    <property type="match status" value="1"/>
</dbReference>
<keyword evidence="4 5" id="KW-0663">Pyridoxal phosphate</keyword>
<sequence>MGLGTEAIHAEGAYVYDNEGNAYLDFLGNFGVFNLGHCHPHVIEAVKKQLEKMPQTTRYLLDGPAGELAELLAQKTPGDLHYSFFCNSGTEAVEGAIKLARLSTGKKGLVSTFNSFHGKTFGALSVSGRELFRQPCTPLLPEVEHIPFGDIRALEQVVAEKKDLAAFIIEPIQGEGGVQLPPEGYLQQVQEICRNEGILLLLDEVQTGMGRTGYLFACERESVVPDILCLAKALGGGVMPIGAVIGRPSVWEAFIENPFIHTSTFGGNPLACTAAIATFEVIEKERLVEKSREKGAKAIAFLQNLSLEYPEVLKEARGQGLLIGLELAQDGMGGYIIKRMVDEKVIVGYTLNNSSVIRLEPPLNIAEEELDKVLCLTEKFIKEIAENLEDFR</sequence>
<dbReference type="PANTHER" id="PTHR11986">
    <property type="entry name" value="AMINOTRANSFERASE CLASS III"/>
    <property type="match status" value="1"/>
</dbReference>
<dbReference type="InterPro" id="IPR015421">
    <property type="entry name" value="PyrdxlP-dep_Trfase_major"/>
</dbReference>
<dbReference type="Gene3D" id="3.90.1150.10">
    <property type="entry name" value="Aspartate Aminotransferase, domain 1"/>
    <property type="match status" value="1"/>
</dbReference>
<evidence type="ECO:0000313" key="7">
    <source>
        <dbReference type="Proteomes" id="UP000468766"/>
    </source>
</evidence>
<dbReference type="CDD" id="cd00610">
    <property type="entry name" value="OAT_like"/>
    <property type="match status" value="1"/>
</dbReference>
<dbReference type="AlphaFoldDB" id="A0A6I0F4M5"/>
<evidence type="ECO:0000256" key="4">
    <source>
        <dbReference type="ARBA" id="ARBA00022898"/>
    </source>
</evidence>
<comment type="caution">
    <text evidence="6">The sequence shown here is derived from an EMBL/GenBank/DDBJ whole genome shotgun (WGS) entry which is preliminary data.</text>
</comment>
<gene>
    <name evidence="6" type="ORF">F9B85_02755</name>
</gene>